<evidence type="ECO:0000313" key="4">
    <source>
        <dbReference type="EMBL" id="GAV00799.1"/>
    </source>
</evidence>
<dbReference type="STRING" id="947166.A0A1D1VQG5"/>
<comment type="subcellular location">
    <subcellularLocation>
        <location evidence="1">Nucleus</location>
    </subcellularLocation>
</comment>
<evidence type="ECO:0000256" key="2">
    <source>
        <dbReference type="ARBA" id="ARBA00023242"/>
    </source>
</evidence>
<dbReference type="PANTHER" id="PTHR22812">
    <property type="entry name" value="CHROMOBOX PROTEIN"/>
    <property type="match status" value="1"/>
</dbReference>
<dbReference type="EMBL" id="BDGG01000006">
    <property type="protein sequence ID" value="GAV00799.1"/>
    <property type="molecule type" value="Genomic_DNA"/>
</dbReference>
<organism evidence="4 5">
    <name type="scientific">Ramazzottius varieornatus</name>
    <name type="common">Water bear</name>
    <name type="synonym">Tardigrade</name>
    <dbReference type="NCBI Taxonomy" id="947166"/>
    <lineage>
        <taxon>Eukaryota</taxon>
        <taxon>Metazoa</taxon>
        <taxon>Ecdysozoa</taxon>
        <taxon>Tardigrada</taxon>
        <taxon>Eutardigrada</taxon>
        <taxon>Parachela</taxon>
        <taxon>Hypsibioidea</taxon>
        <taxon>Ramazzottiidae</taxon>
        <taxon>Ramazzottius</taxon>
    </lineage>
</organism>
<sequence length="241" mass="27040">MGKGRPLSGTDRYKKLLTFIQRMQSRRISLDIPPVPVQYLPYEVKEIVDDKVINSVSHYKIRWKRYSAASHSWLPAQQVDCPDLLSAYNERRERDSQLDGRWLENLTVIDIIKDVKFPVDVFIDVSSPFAAEEPEPALALSQGPTGARDRRHVAVVAAQKEISRTAALPYIVQLDELGYVVAKDLQVKAAQQLGSDTPLSMFGMRLGRGLKMASLMPGSLSKRFQSVHAMIGSQKATRAFD</sequence>
<comment type="caution">
    <text evidence="4">The sequence shown here is derived from an EMBL/GenBank/DDBJ whole genome shotgun (WGS) entry which is preliminary data.</text>
</comment>
<keyword evidence="5" id="KW-1185">Reference proteome</keyword>
<dbReference type="InterPro" id="IPR016197">
    <property type="entry name" value="Chromo-like_dom_sf"/>
</dbReference>
<dbReference type="InterPro" id="IPR000953">
    <property type="entry name" value="Chromo/chromo_shadow_dom"/>
</dbReference>
<evidence type="ECO:0000313" key="5">
    <source>
        <dbReference type="Proteomes" id="UP000186922"/>
    </source>
</evidence>
<protein>
    <recommendedName>
        <fullName evidence="3">Chromo domain-containing protein</fullName>
    </recommendedName>
</protein>
<dbReference type="PROSITE" id="PS50013">
    <property type="entry name" value="CHROMO_2"/>
    <property type="match status" value="1"/>
</dbReference>
<dbReference type="InterPro" id="IPR051219">
    <property type="entry name" value="Heterochromatin_chromo-domain"/>
</dbReference>
<name>A0A1D1VQG5_RAMVA</name>
<evidence type="ECO:0000256" key="1">
    <source>
        <dbReference type="ARBA" id="ARBA00004123"/>
    </source>
</evidence>
<dbReference type="GO" id="GO:0005634">
    <property type="term" value="C:nucleus"/>
    <property type="evidence" value="ECO:0007669"/>
    <property type="project" value="UniProtKB-SubCell"/>
</dbReference>
<accession>A0A1D1VQG5</accession>
<dbReference type="OrthoDB" id="433924at2759"/>
<dbReference type="SMART" id="SM00298">
    <property type="entry name" value="CHROMO"/>
    <property type="match status" value="1"/>
</dbReference>
<feature type="domain" description="Chromo" evidence="3">
    <location>
        <begin position="42"/>
        <end position="100"/>
    </location>
</feature>
<evidence type="ECO:0000259" key="3">
    <source>
        <dbReference type="PROSITE" id="PS50013"/>
    </source>
</evidence>
<dbReference type="Gene3D" id="2.40.50.40">
    <property type="match status" value="1"/>
</dbReference>
<dbReference type="SUPFAM" id="SSF54160">
    <property type="entry name" value="Chromo domain-like"/>
    <property type="match status" value="1"/>
</dbReference>
<dbReference type="Pfam" id="PF00385">
    <property type="entry name" value="Chromo"/>
    <property type="match status" value="1"/>
</dbReference>
<dbReference type="InterPro" id="IPR023780">
    <property type="entry name" value="Chromo_domain"/>
</dbReference>
<dbReference type="Proteomes" id="UP000186922">
    <property type="component" value="Unassembled WGS sequence"/>
</dbReference>
<reference evidence="4 5" key="1">
    <citation type="journal article" date="2016" name="Nat. Commun.">
        <title>Extremotolerant tardigrade genome and improved radiotolerance of human cultured cells by tardigrade-unique protein.</title>
        <authorList>
            <person name="Hashimoto T."/>
            <person name="Horikawa D.D."/>
            <person name="Saito Y."/>
            <person name="Kuwahara H."/>
            <person name="Kozuka-Hata H."/>
            <person name="Shin-I T."/>
            <person name="Minakuchi Y."/>
            <person name="Ohishi K."/>
            <person name="Motoyama A."/>
            <person name="Aizu T."/>
            <person name="Enomoto A."/>
            <person name="Kondo K."/>
            <person name="Tanaka S."/>
            <person name="Hara Y."/>
            <person name="Koshikawa S."/>
            <person name="Sagara H."/>
            <person name="Miura T."/>
            <person name="Yokobori S."/>
            <person name="Miyagawa K."/>
            <person name="Suzuki Y."/>
            <person name="Kubo T."/>
            <person name="Oyama M."/>
            <person name="Kohara Y."/>
            <person name="Fujiyama A."/>
            <person name="Arakawa K."/>
            <person name="Katayama T."/>
            <person name="Toyoda A."/>
            <person name="Kunieda T."/>
        </authorList>
    </citation>
    <scope>NUCLEOTIDE SEQUENCE [LARGE SCALE GENOMIC DNA]</scope>
    <source>
        <strain evidence="4 5">YOKOZUNA-1</strain>
    </source>
</reference>
<keyword evidence="2" id="KW-0539">Nucleus</keyword>
<dbReference type="AlphaFoldDB" id="A0A1D1VQG5"/>
<dbReference type="CDD" id="cd00024">
    <property type="entry name" value="CD_CSD"/>
    <property type="match status" value="1"/>
</dbReference>
<gene>
    <name evidence="4" type="primary">RvY_11596-1</name>
    <name evidence="4" type="synonym">RvY_11596.1</name>
    <name evidence="4" type="ORF">RvY_11596</name>
</gene>
<proteinExistence type="predicted"/>